<evidence type="ECO:0000313" key="1">
    <source>
        <dbReference type="EMBL" id="MPC09519.1"/>
    </source>
</evidence>
<keyword evidence="2" id="KW-1185">Reference proteome</keyword>
<comment type="caution">
    <text evidence="1">The sequence shown here is derived from an EMBL/GenBank/DDBJ whole genome shotgun (WGS) entry which is preliminary data.</text>
</comment>
<dbReference type="Proteomes" id="UP000324222">
    <property type="component" value="Unassembled WGS sequence"/>
</dbReference>
<name>A0A5B7CJ27_PORTR</name>
<dbReference type="EMBL" id="VSRR010000073">
    <property type="protein sequence ID" value="MPC09519.1"/>
    <property type="molecule type" value="Genomic_DNA"/>
</dbReference>
<gene>
    <name evidence="1" type="ORF">E2C01_002134</name>
</gene>
<sequence length="79" mass="8867">MSFSAPAQDAECIEERSESNCMIIKHLQACQDLKHIQAFQWPITASPSEAASRARDCRTTKGLFAVVVVVMVVETRKHY</sequence>
<evidence type="ECO:0000313" key="2">
    <source>
        <dbReference type="Proteomes" id="UP000324222"/>
    </source>
</evidence>
<protein>
    <submittedName>
        <fullName evidence="1">Uncharacterized protein</fullName>
    </submittedName>
</protein>
<dbReference type="AlphaFoldDB" id="A0A5B7CJ27"/>
<accession>A0A5B7CJ27</accession>
<organism evidence="1 2">
    <name type="scientific">Portunus trituberculatus</name>
    <name type="common">Swimming crab</name>
    <name type="synonym">Neptunus trituberculatus</name>
    <dbReference type="NCBI Taxonomy" id="210409"/>
    <lineage>
        <taxon>Eukaryota</taxon>
        <taxon>Metazoa</taxon>
        <taxon>Ecdysozoa</taxon>
        <taxon>Arthropoda</taxon>
        <taxon>Crustacea</taxon>
        <taxon>Multicrustacea</taxon>
        <taxon>Malacostraca</taxon>
        <taxon>Eumalacostraca</taxon>
        <taxon>Eucarida</taxon>
        <taxon>Decapoda</taxon>
        <taxon>Pleocyemata</taxon>
        <taxon>Brachyura</taxon>
        <taxon>Eubrachyura</taxon>
        <taxon>Portunoidea</taxon>
        <taxon>Portunidae</taxon>
        <taxon>Portuninae</taxon>
        <taxon>Portunus</taxon>
    </lineage>
</organism>
<proteinExistence type="predicted"/>
<reference evidence="1 2" key="1">
    <citation type="submission" date="2019-05" db="EMBL/GenBank/DDBJ databases">
        <title>Another draft genome of Portunus trituberculatus and its Hox gene families provides insights of decapod evolution.</title>
        <authorList>
            <person name="Jeong J.-H."/>
            <person name="Song I."/>
            <person name="Kim S."/>
            <person name="Choi T."/>
            <person name="Kim D."/>
            <person name="Ryu S."/>
            <person name="Kim W."/>
        </authorList>
    </citation>
    <scope>NUCLEOTIDE SEQUENCE [LARGE SCALE GENOMIC DNA]</scope>
    <source>
        <tissue evidence="1">Muscle</tissue>
    </source>
</reference>